<evidence type="ECO:0000313" key="9">
    <source>
        <dbReference type="EMBL" id="ADV40933.1"/>
    </source>
</evidence>
<dbReference type="InterPro" id="IPR027417">
    <property type="entry name" value="P-loop_NTPase"/>
</dbReference>
<proteinExistence type="predicted"/>
<dbReference type="InterPro" id="IPR040910">
    <property type="entry name" value="Zemlya"/>
</dbReference>
<dbReference type="InterPro" id="IPR008749">
    <property type="entry name" value="Peptidase_C42"/>
</dbReference>
<dbReference type="InterPro" id="IPR027351">
    <property type="entry name" value="(+)RNA_virus_helicase_core_dom"/>
</dbReference>
<keyword evidence="4" id="KW-0378">Hydrolase</keyword>
<dbReference type="GeneID" id="37617182"/>
<evidence type="ECO:0000256" key="1">
    <source>
        <dbReference type="ARBA" id="ARBA00022679"/>
    </source>
</evidence>
<dbReference type="InterPro" id="IPR002588">
    <property type="entry name" value="Alphavirus-like_MT_dom"/>
</dbReference>
<dbReference type="KEGG" id="vg:37617182"/>
<reference evidence="9 10" key="1">
    <citation type="submission" date="2009-11" db="EMBL/GenBank/DDBJ databases">
        <title>Two Closteroviruses are Associated with the Carnation Necrotic Fleck Disease Complex.</title>
        <authorList>
            <person name="Karasev A.V."/>
        </authorList>
    </citation>
    <scope>NUCLEOTIDE SEQUENCE [LARGE SCALE GENOMIC DNA]</scope>
</reference>
<dbReference type="EMBL" id="GU234166">
    <property type="protein sequence ID" value="ADV40933.1"/>
    <property type="molecule type" value="Genomic_RNA"/>
</dbReference>
<keyword evidence="5" id="KW-0067">ATP-binding</keyword>
<name>V5IV58_9CLOS</name>
<dbReference type="Pfam" id="PF05533">
    <property type="entry name" value="Peptidase_C42"/>
    <property type="match status" value="1"/>
</dbReference>
<dbReference type="Pfam" id="PF01660">
    <property type="entry name" value="Vmethyltransf"/>
    <property type="match status" value="1"/>
</dbReference>
<keyword evidence="3" id="KW-0688">Ribosomal frameshifting</keyword>
<accession>V5IV58</accession>
<evidence type="ECO:0000259" key="8">
    <source>
        <dbReference type="PROSITE" id="PS51743"/>
    </source>
</evidence>
<feature type="compositionally biased region" description="Basic and acidic residues" evidence="6">
    <location>
        <begin position="1826"/>
        <end position="1877"/>
    </location>
</feature>
<feature type="domain" description="Alphavirus-like MT" evidence="8">
    <location>
        <begin position="646"/>
        <end position="836"/>
    </location>
</feature>
<dbReference type="GO" id="GO:0008174">
    <property type="term" value="F:mRNA methyltransferase activity"/>
    <property type="evidence" value="ECO:0007669"/>
    <property type="project" value="UniProtKB-UniRule"/>
</dbReference>
<sequence length="2448" mass="274505">MSAIVPFVPVQLLFHGEGASHVRNVFNSISRSCAGVSAQKRFALFTRLCAPFTFNVTYVLTKDYILCFVAVRRISPSAGVMIAVRRDATSPGVIITPITSRLPSEGKRFTGNRYDTTMCSQPSVGSLSVSEHTKVSIKSFDLKAQFHNRNKTKIIITNRQRTDFFITDYCLVSDKVGKPVTAVTSSGCLVTFFSTPLSRSVELKTKASCSPLPSSRSLKKKNHRKPRTTFNVNAFTFGSLHFVDGELLNGEPSFKNVHRSGREAATRNASNARHATKTASTPCAVAAVDNLGAHVATPATSGACRTPLGLEASLEKAPSKTTVHSRCGFLGATDHTIRNCVRSSHHAPQLSVVVPSLTTEQYKRVHSANGVTFGPYLGACYNSQLPPKTAVDDFIRYLSNYNPLHNDFFTCLTAGVRREKFIVRRVSGRSSVALIRRCDKHVVSVVVNELYCRVLRMRTTKTIDYGLLRMYKASEGFCYLNHLWFICLTGGLNFQGFSKTFKHLLGRLPRVFRFVNLLASFFSSGATHIAVAGKFVSRGVFHVDNFFEKFFSLRNMGSSLIGGGDEKEQKKFLDSYEKDQLINQIVQTSRGSKDSIVLKNVEMDLSNHADAMRRIMREKPSLRVPFQLNETQQAMVSRAYPNYDLIFTNTSFPDHPMAAASRLMENITLSDFCENDYADVGGCPKFHYEQTPTHRVHVCRPVLDSKDAQRRVLRNFELEKDSLKRNVDVGDLTSLKNNLTSCSKVVGACHHKVRSMMLVQVYDVDLYELCNAMVTNEAKVAYLTMITPGEILDMREAFRCDIINCDIELDSHKNILTYKFGSSCYTHSLSTVRKYMTSPVVVIGQYLFSIEMTGVRCRCELLRDNRSPEVAPMIRTDKVIRFRRCCQDITKITLPRFCKKTRRCLPGVETIYVDSKFVNRVHEYIVGNCNTINSKTFEWAWNFVKSSKSRVVISGKIIHRDVSIGMEHLEQFVVVMLAAGVRSRSTSEHLAKNVALFAGESSLLDVAKFALKELLARAKRSVREYMNKTLKGFFSDVLLLEFLDLDDSISDMEEYSEIRVRVETNKFGELIDNESEILVANKVERDLALQLFKEEVGKIKYSHPNKSQPGDSKLRPGLMGGSRDDYSSIRMLLSYIKSFHSSSKAIFSCFCSALIDNFIKFKKGVSKTLSKLLAILNSFLKAVKVDYETVNRALESLTHCLASSYSIADTVKVLLKDLYSNVKLTVKDSHLLLQAFVNACIAHKDSGKYKAFKNKLSRGYEFLFKWSNFDGEIAVAFELFIVVFKRCAYDLSSFVSGSISANVFLTRIFSSVLLEINLNAFIAHYVGEGGQPKERIFHQNVVRYSLHLCHDGFSLDLFALLKLANVVPSVLRSFLAEPFNEEYDSYFGRVKFGVKGFEGIVALKEFAADSVDDAIKAIGDRFEKFFVNLVSRCAAHFIEKFMEETDVNKVTACYTRKKQRAESLYAKLRKCLSDLFSRGDNGGDDGGDEFHDSISSFEPGLRGGSAEVDFVITCVEVYVMYVTCLTQTQVSLVIELQRSLKRSPRPSSTTKFLPFSEVLNMRRCVSTLFELPLTALVICGVFSSPTTAMVETLTPLCLASFEYVVNSFRAEGSVGSDDSDLDINEDFCLDAEECSDSDIGDLSMTPGLRGGGRTTAYARVVKLLLGIAKKCISSSVFRTLVDFVMSSQVSAMLRSKSMTAMGKALVVLLCLIRPQLFIVTIIRYFSSNFPKGKGKPKDGIALFFSKTLALENYLYTKSDANGKTFIGSDRHTPTFEPVEFTPRIENGLQVVKPSENLEAMNASRLLLRGIIDEAIRRSNSQNLTHETPRAEDVDVPRLSAKAEREHDSESFKGPRIEELDVPKRSSKDNPDSELPRGEEEEVAQLLYNVDVPSTSNSPLPRKLERRRGICNFLNLQNSYCSVPTPYLPVSDNATTHRKCCEAIREFYFLQEISIFSLHTKLATYFHELNCLSFSRAAAKCDEDADLRLLYNSRSCKVSSAKGKLSKLREFDDHEFCFTHEGLVLNDPSSRVDKLFHESTKFLASNSFLRSYENHKNAMFTNTNVDIKLYEAPPGGGKTHTLIQLYLMYSAKCRVIVVTANKNSQVDILNKLKNSTDLPTSVKPDCDVFTLDSYLMNHLNERCTVLMVDECFMVHSGQVLMCINSTVCNVAVLYGDTRQIHYIERCELIKPKYSDLENFVRPECRTYGHVSFRCPWDVCCWLSEVYSSKIMTVKASSVGKSSVTVVPTSAVEDVPIDSSSKYVTFTQSEKQELQKLVDRTLGCGVSVVNTVHEVQGETLKESSWFVISFKKIHPLLSQNHVIVALSRHVESLHYYVNNARIYDDTSRAIGRMHDIAEKFATLAKNFESSYITMDVKGVHEDNSRCKALSAPFDSINAFLEEVVVGSTTVNLDDISSDLSSSPFESGADDVTLRESSVNTFVSDHTEQRA</sequence>
<dbReference type="PROSITE" id="PS51743">
    <property type="entry name" value="ALPHAVIRUS_MT"/>
    <property type="match status" value="1"/>
</dbReference>
<dbReference type="Pfam" id="PF01443">
    <property type="entry name" value="Viral_helicase1"/>
    <property type="match status" value="1"/>
</dbReference>
<dbReference type="GO" id="GO:0016556">
    <property type="term" value="P:mRNA modification"/>
    <property type="evidence" value="ECO:0007669"/>
    <property type="project" value="InterPro"/>
</dbReference>
<evidence type="ECO:0000259" key="7">
    <source>
        <dbReference type="PROSITE" id="PS51657"/>
    </source>
</evidence>
<evidence type="ECO:0000313" key="10">
    <source>
        <dbReference type="Proteomes" id="UP000243315"/>
    </source>
</evidence>
<dbReference type="RefSeq" id="YP_009506331.1">
    <property type="nucleotide sequence ID" value="NC_038419.1"/>
</dbReference>
<dbReference type="GO" id="GO:0006396">
    <property type="term" value="P:RNA processing"/>
    <property type="evidence" value="ECO:0007669"/>
    <property type="project" value="InterPro"/>
</dbReference>
<evidence type="ECO:0000256" key="4">
    <source>
        <dbReference type="ARBA" id="ARBA00022801"/>
    </source>
</evidence>
<evidence type="ECO:0000256" key="3">
    <source>
        <dbReference type="ARBA" id="ARBA00022758"/>
    </source>
</evidence>
<evidence type="ECO:0000256" key="6">
    <source>
        <dbReference type="SAM" id="MobiDB-lite"/>
    </source>
</evidence>
<feature type="domain" description="(+)RNA virus helicase C-terminal" evidence="7">
    <location>
        <begin position="2037"/>
        <end position="2375"/>
    </location>
</feature>
<dbReference type="Gene3D" id="3.40.50.300">
    <property type="entry name" value="P-loop containing nucleotide triphosphate hydrolases"/>
    <property type="match status" value="2"/>
</dbReference>
<feature type="region of interest" description="Disordered" evidence="6">
    <location>
        <begin position="1821"/>
        <end position="1879"/>
    </location>
</feature>
<evidence type="ECO:0000256" key="5">
    <source>
        <dbReference type="ARBA" id="ARBA00022840"/>
    </source>
</evidence>
<protein>
    <submittedName>
        <fullName evidence="9">Polyprotein 1a</fullName>
    </submittedName>
</protein>
<organism evidence="9 10">
    <name type="scientific">Carnation necrotic fleck virus</name>
    <dbReference type="NCBI Taxonomy" id="551454"/>
    <lineage>
        <taxon>Viruses</taxon>
        <taxon>Riboviria</taxon>
        <taxon>Orthornavirae</taxon>
        <taxon>Kitrinoviricota</taxon>
        <taxon>Alsuviricetes</taxon>
        <taxon>Martellivirales</taxon>
        <taxon>Closteroviridae</taxon>
        <taxon>Closterovirus</taxon>
        <taxon>Closterovirus necrodianthi</taxon>
    </lineage>
</organism>
<dbReference type="PROSITE" id="PS51657">
    <property type="entry name" value="PSRV_HELICASE"/>
    <property type="match status" value="1"/>
</dbReference>
<dbReference type="GO" id="GO:0003723">
    <property type="term" value="F:RNA binding"/>
    <property type="evidence" value="ECO:0007669"/>
    <property type="project" value="InterPro"/>
</dbReference>
<keyword evidence="2" id="KW-0547">Nucleotide-binding</keyword>
<dbReference type="GO" id="GO:0016787">
    <property type="term" value="F:hydrolase activity"/>
    <property type="evidence" value="ECO:0007669"/>
    <property type="project" value="UniProtKB-KW"/>
</dbReference>
<dbReference type="Proteomes" id="UP000243315">
    <property type="component" value="Segment"/>
</dbReference>
<evidence type="ECO:0000256" key="2">
    <source>
        <dbReference type="ARBA" id="ARBA00022741"/>
    </source>
</evidence>
<dbReference type="SUPFAM" id="SSF52540">
    <property type="entry name" value="P-loop containing nucleoside triphosphate hydrolases"/>
    <property type="match status" value="1"/>
</dbReference>
<dbReference type="Pfam" id="PF17646">
    <property type="entry name" value="Zemlya"/>
    <property type="match status" value="1"/>
</dbReference>
<dbReference type="GO" id="GO:0005524">
    <property type="term" value="F:ATP binding"/>
    <property type="evidence" value="ECO:0007669"/>
    <property type="project" value="UniProtKB-KW"/>
</dbReference>
<keyword evidence="10" id="KW-1185">Reference proteome</keyword>
<dbReference type="GO" id="GO:0075523">
    <property type="term" value="P:viral translational frameshifting"/>
    <property type="evidence" value="ECO:0007669"/>
    <property type="project" value="UniProtKB-KW"/>
</dbReference>
<keyword evidence="1" id="KW-0808">Transferase</keyword>